<accession>A0A8J3BUK9</accession>
<reference evidence="1" key="2">
    <citation type="submission" date="2020-09" db="EMBL/GenBank/DDBJ databases">
        <authorList>
            <person name="Sun Q."/>
            <person name="Zhou Y."/>
        </authorList>
    </citation>
    <scope>NUCLEOTIDE SEQUENCE</scope>
    <source>
        <strain evidence="1">CGMCC 4.7299</strain>
    </source>
</reference>
<dbReference type="AlphaFoldDB" id="A0A8J3BUK9"/>
<dbReference type="Proteomes" id="UP000656042">
    <property type="component" value="Unassembled WGS sequence"/>
</dbReference>
<dbReference type="InterPro" id="IPR053191">
    <property type="entry name" value="DcsG_Biosynth_Enzyme"/>
</dbReference>
<dbReference type="PANTHER" id="PTHR39217:SF1">
    <property type="entry name" value="GLUTATHIONE SYNTHETASE"/>
    <property type="match status" value="1"/>
</dbReference>
<evidence type="ECO:0000313" key="2">
    <source>
        <dbReference type="Proteomes" id="UP000656042"/>
    </source>
</evidence>
<reference evidence="1" key="1">
    <citation type="journal article" date="2014" name="Int. J. Syst. Evol. Microbiol.">
        <title>Complete genome sequence of Corynebacterium casei LMG S-19264T (=DSM 44701T), isolated from a smear-ripened cheese.</title>
        <authorList>
            <consortium name="US DOE Joint Genome Institute (JGI-PGF)"/>
            <person name="Walter F."/>
            <person name="Albersmeier A."/>
            <person name="Kalinowski J."/>
            <person name="Ruckert C."/>
        </authorList>
    </citation>
    <scope>NUCLEOTIDE SEQUENCE</scope>
    <source>
        <strain evidence="1">CGMCC 4.7299</strain>
    </source>
</reference>
<dbReference type="PANTHER" id="PTHR39217">
    <property type="match status" value="1"/>
</dbReference>
<organism evidence="1 2">
    <name type="scientific">Mangrovihabitans endophyticus</name>
    <dbReference type="NCBI Taxonomy" id="1751298"/>
    <lineage>
        <taxon>Bacteria</taxon>
        <taxon>Bacillati</taxon>
        <taxon>Actinomycetota</taxon>
        <taxon>Actinomycetes</taxon>
        <taxon>Micromonosporales</taxon>
        <taxon>Micromonosporaceae</taxon>
        <taxon>Mangrovihabitans</taxon>
    </lineage>
</organism>
<dbReference type="RefSeq" id="WP_189077062.1">
    <property type="nucleotide sequence ID" value="NZ_BMMX01000001.1"/>
</dbReference>
<protein>
    <submittedName>
        <fullName evidence="1">ATP-grasp domain-containing protein</fullName>
    </submittedName>
</protein>
<gene>
    <name evidence="1" type="ORF">GCM10012284_01630</name>
</gene>
<sequence length="307" mass="32698">MTSAHSPSTTHVAATRETSRVALVTCTRMPDLHPDDQGLRAALRARGARVDAVSWDDPAVDWAGYDLAVLRSTWDYTQRRDEFVAWASRVPRLANPAPIVAWNTDKHYLRDLAAAGLPVTPTTFVEPGQRWTAPDSGVWVVKPAVSAGSLDTGRYEMPGASHAATAHVDRLTAAGRTVMVQPYLEAVDTVGETTVLCFPDATGALAYSHGVRKPAMLTGPDGGDPEPWARERIAACTPAPAELAVAERVLAAVPGGTGQLLYARVDLIPGPDGEPLLLELELTEPSLFFDHAPGAADRMADAVLARA</sequence>
<evidence type="ECO:0000313" key="1">
    <source>
        <dbReference type="EMBL" id="GGK71543.1"/>
    </source>
</evidence>
<name>A0A8J3BUK9_9ACTN</name>
<dbReference type="SUPFAM" id="SSF56059">
    <property type="entry name" value="Glutathione synthetase ATP-binding domain-like"/>
    <property type="match status" value="1"/>
</dbReference>
<proteinExistence type="predicted"/>
<dbReference type="EMBL" id="BMMX01000001">
    <property type="protein sequence ID" value="GGK71543.1"/>
    <property type="molecule type" value="Genomic_DNA"/>
</dbReference>
<comment type="caution">
    <text evidence="1">The sequence shown here is derived from an EMBL/GenBank/DDBJ whole genome shotgun (WGS) entry which is preliminary data.</text>
</comment>
<keyword evidence="2" id="KW-1185">Reference proteome</keyword>